<dbReference type="Gene3D" id="3.40.50.300">
    <property type="entry name" value="P-loop containing nucleotide triphosphate hydrolases"/>
    <property type="match status" value="1"/>
</dbReference>
<evidence type="ECO:0000259" key="3">
    <source>
        <dbReference type="Pfam" id="PF20209"/>
    </source>
</evidence>
<feature type="compositionally biased region" description="Basic and acidic residues" evidence="1">
    <location>
        <begin position="429"/>
        <end position="442"/>
    </location>
</feature>
<evidence type="ECO:0000259" key="2">
    <source>
        <dbReference type="Pfam" id="PF14214"/>
    </source>
</evidence>
<dbReference type="SUPFAM" id="SSF52540">
    <property type="entry name" value="P-loop containing nucleoside triphosphate hydrolases"/>
    <property type="match status" value="1"/>
</dbReference>
<sequence>MNSCTIIDWNELSHILPRFIDMHLLSISLIDDHQRSIPSFNFRNIRTLSLGLCEASFDWIVQLVTTITDLGKLKLNGLVREDGFVINQRWTYLLESAPNSIHICVNVFLQQDTHSYFCEKIKVALGAFGLNLTSSDDDTDCSTNDENVNRWWNLRVRTLIELVKNDTFYYNRFSHIVGSLLDAIKAIAHDGSYSELYEIAALSNVLKCNIQSVYPKIQYGSHLSIMNSIFQCNQYSSTTNTIFIFWSNTKSEIYARSGNAGNWTPNHFVPLLALPGDAISQNTFLSSDITTSNTTPTKLTTKNSVLTPVRVPRFTDQDDGTDALPEPLTGPIELNQATTAHRIKRKANRTESNKSIEVEKVENERILARERSAARRAAMTSEEVERQRTLARERSAARRAAMTSEEVERQRILARERSAAKRAAMTSEEVERQRTLARERSAAKRAAITPEQTEQQRTLDREKKAAQRAAMTPERIEQQRAIAQERSAARRAAMTTKEVENEQLRARERSMARRAVASPSESELQRVLARERSSARRAIMAPQSVEQAEASRQKKNRSQINVNPKRTVTNRKTDSVGVEWPKPIELACKTACLKNFIQCMSMKSLEEGVCSICNIRCYKRDLRCVPYNKIPSIELLKTHDDLYSIIPGLQQADSLRLGDNNNMNRDLQSLTDESHWPMESSNNKRSFICVNNAVLYRQGLHYNLDKKKRSMVHCDICLDCWSSLVKEKIPKFSVANKVWIGDVPSELQELTIPEQRLIAIYRHNSCIVKLHSAFHSVSTAQSALKGNCISFPQDIVNIAATLPLELDDLCDSLKIIFVGSHTPAKHQLKKILTVRKTKVSAALQWLKTNNSLYRNVTINQSTIDKLPNDDVPECSWTTMQISTEVEMAENERAGYTPDAIADTTELSNSEAIPLMTSAVLDVNGTNISSDDVTQHVLERVRVETDEEIHDRNSDENAKKDPVYVIPRGNKPTNEYYNPNLLMGIFPTLFPYGCGALEDNSRLVKINLREHIRYLLSFEDRRFEENHSFIFVVFNILQRRTACFQAQLMTTRPYFQKSAELLESLTSNDIQSALVNVSKGIYSKVADVRINTLMKHIRVISGHVMGSAHSRSALRTKIHGLCFYLGLPSINVISKTLGTSYERAQVIASHPVATAKFFNCLVKSILKCLVLGGVLGPAKAYFGTVESQDEDDVESNMANTNATSAGELVDFDVFVLFLFLFKAMETNASEIVPACQPTPNPSSDDFIRIFWKDIIRLVETCNMHKHSATCYKYSKAKSDDLKTCRMRMPRALVKNSTIDPVSGQIAMRRSHPWINNFNEWLISACRSNMDIKFIWSGNDAKALVYYITDYITKSSLAFHDMFLFAQQGIRSIEQYRISDQVESATEKSRKLVLRCYNMIASHQEIAGVQVASYLMNFGDHYTTHTFKNLFLFSIENYIQTELIKARLSAQDTNEKNEDGNRFNFTNTDRKMMNLLDMLNCFYDDHEEDETKMTEEQFLLEKTTRKNEDTYVMVNTRLDYQYRSKDLTTLCLYDFVSLFHKKVIDKSDQRALKNANRSQGERLCTEGTKMNERHTFESTHPQSSSHILIKRNTPVVPVLLDPQIPRREREDTHERYCRALLTLFVPWRSINDLCKLTETWSEAFEARKHLISDDALRIIENIQLLHECKNDRDQHLLQLIAAADNDNNIDPLLIPDCFEKADDNEDDEPEELLQMLSLIDETNSTALFKPSSYQEQRYLHDALESIDSTNRFASLNDCVNTLNRNDYRFVNDSNTFVIADLHHAKMIKGWKRDMETRRDQARNYLISGDDTLETPDNEIQIESVTAQIPTSPLKAQMSTVLPVSTIEAASLPNKSDIITKFTLNKQQTFAFMIISNHLDGDHLSQNGTLNSQLLMCVPGPGGTGRSQLIRAITYYFQSTNRCKMLRKLAPTSIAAGEIDGLTIHSFLGESPIELGVKPIVCVAQDYVRGAAIDDSRLRKAILELPDNKTEHLPGYLPLVPGMPVLLTENIATELGLSNGTRGIFHQLVYDECLDDTQIYQRNFPDHTEFVLQPKFALVEFPNCKLDSALSELDPKIIPIGLSEQTFQFDMKDLLVGNISKIKKLTNRTTKISIKRKALPLVPAYSITTHKSQGQTLGKVIIDLVVPPGPVEIASTYVPLSRVKRLEDLLILRPFKIETLQVQPTAAQLEELNRLDIIAKKTSKNYNIIQ</sequence>
<feature type="compositionally biased region" description="Basic and acidic residues" evidence="1">
    <location>
        <begin position="406"/>
        <end position="419"/>
    </location>
</feature>
<feature type="region of interest" description="Disordered" evidence="1">
    <location>
        <begin position="312"/>
        <end position="331"/>
    </location>
</feature>
<protein>
    <recommendedName>
        <fullName evidence="7">DNA helicase</fullName>
    </recommendedName>
</protein>
<dbReference type="EMBL" id="CAJOBB010002896">
    <property type="protein sequence ID" value="CAF4006733.1"/>
    <property type="molecule type" value="Genomic_DNA"/>
</dbReference>
<dbReference type="Pfam" id="PF20209">
    <property type="entry name" value="DUF6570"/>
    <property type="match status" value="1"/>
</dbReference>
<dbReference type="EMBL" id="CAJNOE010000657">
    <property type="protein sequence ID" value="CAF1301904.1"/>
    <property type="molecule type" value="Genomic_DNA"/>
</dbReference>
<evidence type="ECO:0008006" key="7">
    <source>
        <dbReference type="Google" id="ProtNLM"/>
    </source>
</evidence>
<feature type="region of interest" description="Disordered" evidence="1">
    <location>
        <begin position="539"/>
        <end position="562"/>
    </location>
</feature>
<gene>
    <name evidence="4" type="ORF">IZO911_LOCUS34107</name>
    <name evidence="5" type="ORF">KXQ929_LOCUS28814</name>
</gene>
<proteinExistence type="predicted"/>
<dbReference type="InterPro" id="IPR046700">
    <property type="entry name" value="DUF6570"/>
</dbReference>
<dbReference type="Pfam" id="PF14214">
    <property type="entry name" value="Helitron_like_N"/>
    <property type="match status" value="1"/>
</dbReference>
<evidence type="ECO:0000313" key="6">
    <source>
        <dbReference type="Proteomes" id="UP000663860"/>
    </source>
</evidence>
<feature type="region of interest" description="Disordered" evidence="1">
    <location>
        <begin position="372"/>
        <end position="461"/>
    </location>
</feature>
<dbReference type="InterPro" id="IPR025476">
    <property type="entry name" value="Helitron_helicase-like"/>
</dbReference>
<dbReference type="InterPro" id="IPR051055">
    <property type="entry name" value="PIF1_helicase"/>
</dbReference>
<feature type="domain" description="DUF6570" evidence="3">
    <location>
        <begin position="726"/>
        <end position="863"/>
    </location>
</feature>
<dbReference type="CDD" id="cd18809">
    <property type="entry name" value="SF1_C_RecD"/>
    <property type="match status" value="1"/>
</dbReference>
<reference evidence="4" key="1">
    <citation type="submission" date="2021-02" db="EMBL/GenBank/DDBJ databases">
        <authorList>
            <person name="Nowell W R."/>
        </authorList>
    </citation>
    <scope>NUCLEOTIDE SEQUENCE</scope>
</reference>
<dbReference type="Proteomes" id="UP000663868">
    <property type="component" value="Unassembled WGS sequence"/>
</dbReference>
<evidence type="ECO:0000313" key="5">
    <source>
        <dbReference type="EMBL" id="CAF4006733.1"/>
    </source>
</evidence>
<evidence type="ECO:0000256" key="1">
    <source>
        <dbReference type="SAM" id="MobiDB-lite"/>
    </source>
</evidence>
<dbReference type="Proteomes" id="UP000663860">
    <property type="component" value="Unassembled WGS sequence"/>
</dbReference>
<dbReference type="InterPro" id="IPR027417">
    <property type="entry name" value="P-loop_NTPase"/>
</dbReference>
<name>A0A815DI42_9BILA</name>
<evidence type="ECO:0000313" key="4">
    <source>
        <dbReference type="EMBL" id="CAF1301904.1"/>
    </source>
</evidence>
<comment type="caution">
    <text evidence="4">The sequence shown here is derived from an EMBL/GenBank/DDBJ whole genome shotgun (WGS) entry which is preliminary data.</text>
</comment>
<dbReference type="PANTHER" id="PTHR47642">
    <property type="entry name" value="ATP-DEPENDENT DNA HELICASE"/>
    <property type="match status" value="1"/>
</dbReference>
<dbReference type="PANTHER" id="PTHR47642:SF5">
    <property type="entry name" value="ATP-DEPENDENT DNA HELICASE"/>
    <property type="match status" value="1"/>
</dbReference>
<accession>A0A815DI42</accession>
<feature type="compositionally biased region" description="Basic and acidic residues" evidence="1">
    <location>
        <begin position="383"/>
        <end position="396"/>
    </location>
</feature>
<feature type="domain" description="Helitron helicase-like" evidence="2">
    <location>
        <begin position="1010"/>
        <end position="1188"/>
    </location>
</feature>
<organism evidence="4 6">
    <name type="scientific">Adineta steineri</name>
    <dbReference type="NCBI Taxonomy" id="433720"/>
    <lineage>
        <taxon>Eukaryota</taxon>
        <taxon>Metazoa</taxon>
        <taxon>Spiralia</taxon>
        <taxon>Gnathifera</taxon>
        <taxon>Rotifera</taxon>
        <taxon>Eurotatoria</taxon>
        <taxon>Bdelloidea</taxon>
        <taxon>Adinetida</taxon>
        <taxon>Adinetidae</taxon>
        <taxon>Adineta</taxon>
    </lineage>
</organism>